<gene>
    <name evidence="3" type="ORF">A8990_111131</name>
</gene>
<keyword evidence="3" id="KW-0808">Transferase</keyword>
<keyword evidence="4" id="KW-1185">Reference proteome</keyword>
<name>A0A3D9S186_9BACL</name>
<dbReference type="Proteomes" id="UP000256304">
    <property type="component" value="Unassembled WGS sequence"/>
</dbReference>
<dbReference type="Gene3D" id="3.90.550.10">
    <property type="entry name" value="Spore Coat Polysaccharide Biosynthesis Protein SpsA, Chain A"/>
    <property type="match status" value="1"/>
</dbReference>
<dbReference type="InterPro" id="IPR001173">
    <property type="entry name" value="Glyco_trans_2-like"/>
</dbReference>
<dbReference type="PANTHER" id="PTHR48090">
    <property type="entry name" value="UNDECAPRENYL-PHOSPHATE 4-DEOXY-4-FORMAMIDO-L-ARABINOSE TRANSFERASE-RELATED"/>
    <property type="match status" value="1"/>
</dbReference>
<dbReference type="AlphaFoldDB" id="A0A3D9S186"/>
<evidence type="ECO:0000259" key="2">
    <source>
        <dbReference type="Pfam" id="PF00535"/>
    </source>
</evidence>
<evidence type="ECO:0000313" key="4">
    <source>
        <dbReference type="Proteomes" id="UP000256304"/>
    </source>
</evidence>
<dbReference type="GO" id="GO:0016740">
    <property type="term" value="F:transferase activity"/>
    <property type="evidence" value="ECO:0007669"/>
    <property type="project" value="UniProtKB-KW"/>
</dbReference>
<organism evidence="3 4">
    <name type="scientific">Paenibacillus taihuensis</name>
    <dbReference type="NCBI Taxonomy" id="1156355"/>
    <lineage>
        <taxon>Bacteria</taxon>
        <taxon>Bacillati</taxon>
        <taxon>Bacillota</taxon>
        <taxon>Bacilli</taxon>
        <taxon>Bacillales</taxon>
        <taxon>Paenibacillaceae</taxon>
        <taxon>Paenibacillus</taxon>
    </lineage>
</organism>
<dbReference type="InterPro" id="IPR029044">
    <property type="entry name" value="Nucleotide-diphossugar_trans"/>
</dbReference>
<feature type="compositionally biased region" description="Low complexity" evidence="1">
    <location>
        <begin position="69"/>
        <end position="84"/>
    </location>
</feature>
<dbReference type="PANTHER" id="PTHR48090:SF7">
    <property type="entry name" value="RFBJ PROTEIN"/>
    <property type="match status" value="1"/>
</dbReference>
<reference evidence="3 4" key="1">
    <citation type="submission" date="2018-08" db="EMBL/GenBank/DDBJ databases">
        <title>Genomic Encyclopedia of Type Strains, Phase III (KMG-III): the genomes of soil and plant-associated and newly described type strains.</title>
        <authorList>
            <person name="Whitman W."/>
        </authorList>
    </citation>
    <scope>NUCLEOTIDE SEQUENCE [LARGE SCALE GENOMIC DNA]</scope>
    <source>
        <strain evidence="3 4">CGMCC 1.10966</strain>
    </source>
</reference>
<evidence type="ECO:0000313" key="3">
    <source>
        <dbReference type="EMBL" id="REE86234.1"/>
    </source>
</evidence>
<protein>
    <submittedName>
        <fullName evidence="3">Glycosyl transferase family 2</fullName>
    </submittedName>
</protein>
<feature type="compositionally biased region" description="Basic residues" evidence="1">
    <location>
        <begin position="85"/>
        <end position="101"/>
    </location>
</feature>
<accession>A0A3D9S186</accession>
<dbReference type="SUPFAM" id="SSF53448">
    <property type="entry name" value="Nucleotide-diphospho-sugar transferases"/>
    <property type="match status" value="1"/>
</dbReference>
<evidence type="ECO:0000256" key="1">
    <source>
        <dbReference type="SAM" id="MobiDB-lite"/>
    </source>
</evidence>
<dbReference type="InterPro" id="IPR050256">
    <property type="entry name" value="Glycosyltransferase_2"/>
</dbReference>
<feature type="domain" description="Glycosyltransferase 2-like" evidence="2">
    <location>
        <begin position="146"/>
        <end position="251"/>
    </location>
</feature>
<dbReference type="Pfam" id="PF00535">
    <property type="entry name" value="Glycos_transf_2"/>
    <property type="match status" value="1"/>
</dbReference>
<sequence>MSMKPVAIAGLHTHRGLYLTEKQPRQIGLEPANFNHVSSSSSQPSRTNKKRQLGAKISAASASGRKNRASGSSSRKTTAASSTTRRTKTKTKSNAKAKAKAKAQAAHPTQPPNTSAQQPSQAYIPPAAKPHIIPVEAQAADSPVVSVIIPVMNERRTIGRVIEQAKLVHPSSEVIVVINGSTDGSAVIAKRKGARVIQFEKPLGHDVGRSVGAMAARGQVLLFIDGDMVLRASELRPYVNSVLRDGVDVALNNYSGPTNKANVHSVVLAKHALNAMLGRPDLKGTSMTAVPHALSRRALTAIGTEALAIPPLAHTKAVQQGLAVTTVNRINVGKLNLPRVKRERTNPLEILIVGDHLEAIDWLAKQTDERGGYVDAMRKRELAR</sequence>
<feature type="compositionally biased region" description="Polar residues" evidence="1">
    <location>
        <begin position="112"/>
        <end position="121"/>
    </location>
</feature>
<proteinExistence type="predicted"/>
<comment type="caution">
    <text evidence="3">The sequence shown here is derived from an EMBL/GenBank/DDBJ whole genome shotgun (WGS) entry which is preliminary data.</text>
</comment>
<dbReference type="EMBL" id="QTTN01000011">
    <property type="protein sequence ID" value="REE86234.1"/>
    <property type="molecule type" value="Genomic_DNA"/>
</dbReference>
<feature type="region of interest" description="Disordered" evidence="1">
    <location>
        <begin position="34"/>
        <end position="121"/>
    </location>
</feature>
<feature type="compositionally biased region" description="Polar residues" evidence="1">
    <location>
        <begin position="35"/>
        <end position="46"/>
    </location>
</feature>